<organism evidence="8 9">
    <name type="scientific">Amanita thiersii Skay4041</name>
    <dbReference type="NCBI Taxonomy" id="703135"/>
    <lineage>
        <taxon>Eukaryota</taxon>
        <taxon>Fungi</taxon>
        <taxon>Dikarya</taxon>
        <taxon>Basidiomycota</taxon>
        <taxon>Agaricomycotina</taxon>
        <taxon>Agaricomycetes</taxon>
        <taxon>Agaricomycetidae</taxon>
        <taxon>Agaricales</taxon>
        <taxon>Pluteineae</taxon>
        <taxon>Amanitaceae</taxon>
        <taxon>Amanita</taxon>
    </lineage>
</organism>
<keyword evidence="3 6" id="KW-0812">Transmembrane</keyword>
<feature type="transmembrane region" description="Helical" evidence="6">
    <location>
        <begin position="81"/>
        <end position="104"/>
    </location>
</feature>
<keyword evidence="9" id="KW-1185">Reference proteome</keyword>
<comment type="subcellular location">
    <subcellularLocation>
        <location evidence="1">Cell membrane</location>
        <topology evidence="1">Multi-pass membrane protein</topology>
    </subcellularLocation>
</comment>
<gene>
    <name evidence="8" type="ORF">AMATHDRAFT_136537</name>
</gene>
<evidence type="ECO:0000259" key="7">
    <source>
        <dbReference type="Pfam" id="PF02656"/>
    </source>
</evidence>
<dbReference type="InterPro" id="IPR052053">
    <property type="entry name" value="IM_YidH-like"/>
</dbReference>
<keyword evidence="2" id="KW-1003">Cell membrane</keyword>
<reference evidence="8 9" key="1">
    <citation type="submission" date="2014-02" db="EMBL/GenBank/DDBJ databases">
        <title>Transposable element dynamics among asymbiotic and ectomycorrhizal Amanita fungi.</title>
        <authorList>
            <consortium name="DOE Joint Genome Institute"/>
            <person name="Hess J."/>
            <person name="Skrede I."/>
            <person name="Wolfe B."/>
            <person name="LaButti K."/>
            <person name="Ohm R.A."/>
            <person name="Grigoriev I.V."/>
            <person name="Pringle A."/>
        </authorList>
    </citation>
    <scope>NUCLEOTIDE SEQUENCE [LARGE SCALE GENOMIC DNA]</scope>
    <source>
        <strain evidence="8 9">SKay4041</strain>
    </source>
</reference>
<keyword evidence="4 6" id="KW-1133">Transmembrane helix</keyword>
<dbReference type="AlphaFoldDB" id="A0A2A9NZ66"/>
<dbReference type="PANTHER" id="PTHR34187:SF2">
    <property type="entry name" value="DUF202 DOMAIN-CONTAINING PROTEIN"/>
    <property type="match status" value="1"/>
</dbReference>
<evidence type="ECO:0000313" key="8">
    <source>
        <dbReference type="EMBL" id="PFH53871.1"/>
    </source>
</evidence>
<protein>
    <recommendedName>
        <fullName evidence="7">DUF202 domain-containing protein</fullName>
    </recommendedName>
</protein>
<dbReference type="InterPro" id="IPR003807">
    <property type="entry name" value="DUF202"/>
</dbReference>
<evidence type="ECO:0000256" key="4">
    <source>
        <dbReference type="ARBA" id="ARBA00022989"/>
    </source>
</evidence>
<accession>A0A2A9NZ66</accession>
<name>A0A2A9NZ66_9AGAR</name>
<proteinExistence type="predicted"/>
<evidence type="ECO:0000256" key="1">
    <source>
        <dbReference type="ARBA" id="ARBA00004651"/>
    </source>
</evidence>
<feature type="transmembrane region" description="Helical" evidence="6">
    <location>
        <begin position="124"/>
        <end position="146"/>
    </location>
</feature>
<evidence type="ECO:0000256" key="5">
    <source>
        <dbReference type="ARBA" id="ARBA00023136"/>
    </source>
</evidence>
<evidence type="ECO:0000256" key="3">
    <source>
        <dbReference type="ARBA" id="ARBA00022692"/>
    </source>
</evidence>
<dbReference type="OrthoDB" id="199599at2759"/>
<keyword evidence="5 6" id="KW-0472">Membrane</keyword>
<evidence type="ECO:0000256" key="6">
    <source>
        <dbReference type="SAM" id="Phobius"/>
    </source>
</evidence>
<evidence type="ECO:0000313" key="9">
    <source>
        <dbReference type="Proteomes" id="UP000242287"/>
    </source>
</evidence>
<feature type="domain" description="DUF202" evidence="7">
    <location>
        <begin position="31"/>
        <end position="111"/>
    </location>
</feature>
<dbReference type="Proteomes" id="UP000242287">
    <property type="component" value="Unassembled WGS sequence"/>
</dbReference>
<dbReference type="EMBL" id="KZ301971">
    <property type="protein sequence ID" value="PFH53871.1"/>
    <property type="molecule type" value="Genomic_DNA"/>
</dbReference>
<dbReference type="Pfam" id="PF02656">
    <property type="entry name" value="DUF202"/>
    <property type="match status" value="1"/>
</dbReference>
<evidence type="ECO:0000256" key="2">
    <source>
        <dbReference type="ARBA" id="ARBA00022475"/>
    </source>
</evidence>
<dbReference type="GO" id="GO:0005886">
    <property type="term" value="C:plasma membrane"/>
    <property type="evidence" value="ECO:0007669"/>
    <property type="project" value="UniProtKB-SubCell"/>
</dbReference>
<dbReference type="PANTHER" id="PTHR34187">
    <property type="entry name" value="FGR18P"/>
    <property type="match status" value="1"/>
</dbReference>
<sequence>MDKVPYSSPPTATKFAPRVSLTLENSGSVARDHLASERTFLAYMRTSLGVVTAGVALVQLLESAGTSSDGSPASPGSIRRLHAYVRPLGASAIMVGLLILFIGIARYFTIQAALTKGMFPTARLSAGVIAMLLSVLVTVTFSILLAGKLEV</sequence>